<feature type="transmembrane region" description="Helical" evidence="8">
    <location>
        <begin position="36"/>
        <end position="60"/>
    </location>
</feature>
<keyword evidence="5 8" id="KW-0812">Transmembrane</keyword>
<comment type="similarity">
    <text evidence="2 8">Belongs to the 4-toluene sulfonate uptake permease (TSUP) (TC 2.A.102) family.</text>
</comment>
<dbReference type="Proteomes" id="UP001307168">
    <property type="component" value="Unassembled WGS sequence"/>
</dbReference>
<evidence type="ECO:0000313" key="10">
    <source>
        <dbReference type="Proteomes" id="UP001307168"/>
    </source>
</evidence>
<reference evidence="9 10" key="1">
    <citation type="submission" date="2023-03" db="EMBL/GenBank/DDBJ databases">
        <title>Bacillus Genome Sequencing.</title>
        <authorList>
            <person name="Dunlap C."/>
        </authorList>
    </citation>
    <scope>NUCLEOTIDE SEQUENCE [LARGE SCALE GENOMIC DNA]</scope>
    <source>
        <strain evidence="9 10">B-41290</strain>
    </source>
</reference>
<feature type="transmembrane region" description="Helical" evidence="8">
    <location>
        <begin position="96"/>
        <end position="114"/>
    </location>
</feature>
<keyword evidence="10" id="KW-1185">Reference proteome</keyword>
<evidence type="ECO:0000256" key="3">
    <source>
        <dbReference type="ARBA" id="ARBA00022448"/>
    </source>
</evidence>
<name>A0AAW9NG53_9BACI</name>
<evidence type="ECO:0000256" key="4">
    <source>
        <dbReference type="ARBA" id="ARBA00022475"/>
    </source>
</evidence>
<proteinExistence type="inferred from homology"/>
<keyword evidence="3" id="KW-0813">Transport</keyword>
<gene>
    <name evidence="9" type="ORF">P4706_13510</name>
</gene>
<evidence type="ECO:0000313" key="9">
    <source>
        <dbReference type="EMBL" id="MEC0274065.1"/>
    </source>
</evidence>
<evidence type="ECO:0000256" key="8">
    <source>
        <dbReference type="RuleBase" id="RU363041"/>
    </source>
</evidence>
<dbReference type="InterPro" id="IPR052017">
    <property type="entry name" value="TSUP"/>
</dbReference>
<dbReference type="GO" id="GO:0005886">
    <property type="term" value="C:plasma membrane"/>
    <property type="evidence" value="ECO:0007669"/>
    <property type="project" value="UniProtKB-SubCell"/>
</dbReference>
<evidence type="ECO:0000256" key="7">
    <source>
        <dbReference type="ARBA" id="ARBA00023136"/>
    </source>
</evidence>
<comment type="subcellular location">
    <subcellularLocation>
        <location evidence="1 8">Cell membrane</location>
        <topology evidence="1 8">Multi-pass membrane protein</topology>
    </subcellularLocation>
</comment>
<dbReference type="PANTHER" id="PTHR30269">
    <property type="entry name" value="TRANSMEMBRANE PROTEIN YFCA"/>
    <property type="match status" value="1"/>
</dbReference>
<evidence type="ECO:0000256" key="2">
    <source>
        <dbReference type="ARBA" id="ARBA00009142"/>
    </source>
</evidence>
<protein>
    <recommendedName>
        <fullName evidence="8">Probable membrane transporter protein</fullName>
    </recommendedName>
</protein>
<comment type="caution">
    <text evidence="9">The sequence shown here is derived from an EMBL/GenBank/DDBJ whole genome shotgun (WGS) entry which is preliminary data.</text>
</comment>
<accession>A0AAW9NG53</accession>
<sequence>MTIILLLAISFAASFVGTLAGSGGLIGMPSLLLIGLPIHQVIGSVKFSNMFSSFSSFYILLKKKQLKLKDAFQLIPFALFGGLFGGLLANSFSEKAMNLLAICLLTVALIMNFIKKPQLPMNRIGISQKKFIHPYSESVSMTKCSDGKGDHAHVYLYKKWRHLPSTPGLY</sequence>
<dbReference type="PANTHER" id="PTHR30269:SF0">
    <property type="entry name" value="MEMBRANE TRANSPORTER PROTEIN YFCA-RELATED"/>
    <property type="match status" value="1"/>
</dbReference>
<dbReference type="RefSeq" id="WP_225988930.1">
    <property type="nucleotide sequence ID" value="NZ_JARNBH010000012.1"/>
</dbReference>
<keyword evidence="6 8" id="KW-1133">Transmembrane helix</keyword>
<dbReference type="InterPro" id="IPR002781">
    <property type="entry name" value="TM_pro_TauE-like"/>
</dbReference>
<dbReference type="AlphaFoldDB" id="A0AAW9NG53"/>
<dbReference type="EMBL" id="JARNBH010000012">
    <property type="protein sequence ID" value="MEC0274065.1"/>
    <property type="molecule type" value="Genomic_DNA"/>
</dbReference>
<evidence type="ECO:0000256" key="6">
    <source>
        <dbReference type="ARBA" id="ARBA00022989"/>
    </source>
</evidence>
<keyword evidence="7 8" id="KW-0472">Membrane</keyword>
<keyword evidence="4 8" id="KW-1003">Cell membrane</keyword>
<evidence type="ECO:0000256" key="1">
    <source>
        <dbReference type="ARBA" id="ARBA00004651"/>
    </source>
</evidence>
<feature type="transmembrane region" description="Helical" evidence="8">
    <location>
        <begin position="72"/>
        <end position="90"/>
    </location>
</feature>
<evidence type="ECO:0000256" key="5">
    <source>
        <dbReference type="ARBA" id="ARBA00022692"/>
    </source>
</evidence>
<dbReference type="Pfam" id="PF01925">
    <property type="entry name" value="TauE"/>
    <property type="match status" value="1"/>
</dbReference>
<organism evidence="9 10">
    <name type="scientific">Peribacillus castrilensis</name>
    <dbReference type="NCBI Taxonomy" id="2897690"/>
    <lineage>
        <taxon>Bacteria</taxon>
        <taxon>Bacillati</taxon>
        <taxon>Bacillota</taxon>
        <taxon>Bacilli</taxon>
        <taxon>Bacillales</taxon>
        <taxon>Bacillaceae</taxon>
        <taxon>Peribacillus</taxon>
    </lineage>
</organism>